<dbReference type="Pfam" id="PF13185">
    <property type="entry name" value="GAF_2"/>
    <property type="match status" value="1"/>
</dbReference>
<dbReference type="EMBL" id="JBHMCA010000022">
    <property type="protein sequence ID" value="MFB9443630.1"/>
    <property type="molecule type" value="Genomic_DNA"/>
</dbReference>
<dbReference type="InterPro" id="IPR050706">
    <property type="entry name" value="Cyclic-di-GMP_PDE-like"/>
</dbReference>
<gene>
    <name evidence="2" type="ORF">ACFFTR_11105</name>
</gene>
<dbReference type="InterPro" id="IPR029016">
    <property type="entry name" value="GAF-like_dom_sf"/>
</dbReference>
<dbReference type="Proteomes" id="UP001589608">
    <property type="component" value="Unassembled WGS sequence"/>
</dbReference>
<evidence type="ECO:0000313" key="2">
    <source>
        <dbReference type="EMBL" id="MFB9443630.1"/>
    </source>
</evidence>
<dbReference type="SUPFAM" id="SSF55781">
    <property type="entry name" value="GAF domain-like"/>
    <property type="match status" value="1"/>
</dbReference>
<dbReference type="PANTHER" id="PTHR33121">
    <property type="entry name" value="CYCLIC DI-GMP PHOSPHODIESTERASE PDEF"/>
    <property type="match status" value="1"/>
</dbReference>
<evidence type="ECO:0000259" key="1">
    <source>
        <dbReference type="PROSITE" id="PS50883"/>
    </source>
</evidence>
<proteinExistence type="predicted"/>
<dbReference type="SUPFAM" id="SSF141868">
    <property type="entry name" value="EAL domain-like"/>
    <property type="match status" value="1"/>
</dbReference>
<dbReference type="InterPro" id="IPR035919">
    <property type="entry name" value="EAL_sf"/>
</dbReference>
<dbReference type="SMART" id="SM00052">
    <property type="entry name" value="EAL"/>
    <property type="match status" value="1"/>
</dbReference>
<dbReference type="Gene3D" id="3.20.20.450">
    <property type="entry name" value="EAL domain"/>
    <property type="match status" value="1"/>
</dbReference>
<dbReference type="PROSITE" id="PS50883">
    <property type="entry name" value="EAL"/>
    <property type="match status" value="1"/>
</dbReference>
<accession>A0ABV5M444</accession>
<reference evidence="2 3" key="1">
    <citation type="submission" date="2024-09" db="EMBL/GenBank/DDBJ databases">
        <authorList>
            <person name="Sun Q."/>
            <person name="Mori K."/>
        </authorList>
    </citation>
    <scope>NUCLEOTIDE SEQUENCE [LARGE SCALE GENOMIC DNA]</scope>
    <source>
        <strain evidence="2 3">JCM 3307</strain>
    </source>
</reference>
<comment type="caution">
    <text evidence="2">The sequence shown here is derived from an EMBL/GenBank/DDBJ whole genome shotgun (WGS) entry which is preliminary data.</text>
</comment>
<name>A0ABV5M444_9ACTN</name>
<dbReference type="Gene3D" id="3.30.450.40">
    <property type="match status" value="1"/>
</dbReference>
<dbReference type="RefSeq" id="WP_223093567.1">
    <property type="nucleotide sequence ID" value="NZ_CP061913.1"/>
</dbReference>
<dbReference type="SMART" id="SM00065">
    <property type="entry name" value="GAF"/>
    <property type="match status" value="1"/>
</dbReference>
<dbReference type="InterPro" id="IPR001633">
    <property type="entry name" value="EAL_dom"/>
</dbReference>
<dbReference type="InterPro" id="IPR003018">
    <property type="entry name" value="GAF"/>
</dbReference>
<sequence>MARRRTEAAERVAALLRTARSALGLSLAFITRLDGDTQHLEVVESAFPPLFRDGSARPWHNSLCKAIADGKLPAVIPDLRRYPEAMRLPAARMPRIRSYVSVPVVLSDGTTYGTFCAAGFGADRELTRRDQALMTVLSQAAALIVEPGARQRARHGEIAARIDPVVAAGGPGIVLQPIVELTTGHRIGAEALSRFPRAWGSTPDVHFAEAHEIGAGDELEVLALRRAAELLGAGGGYVAMNVSPSTLLTHECLDALSRMPLDRIVLELSEHQQVADYDLLKGALAPLRAGGLRLAVDDVGAGFSSLRHIVLTQPDVIKLDRSIVAGVAADPVLQVLVRAMADLAAATGAAVVAEGIETAADAAALGDLGVPYGQGFYFARPDDPALLRDTYTR</sequence>
<feature type="domain" description="EAL" evidence="1">
    <location>
        <begin position="155"/>
        <end position="393"/>
    </location>
</feature>
<dbReference type="CDD" id="cd01948">
    <property type="entry name" value="EAL"/>
    <property type="match status" value="1"/>
</dbReference>
<organism evidence="2 3">
    <name type="scientific">Dactylosporangium vinaceum</name>
    <dbReference type="NCBI Taxonomy" id="53362"/>
    <lineage>
        <taxon>Bacteria</taxon>
        <taxon>Bacillati</taxon>
        <taxon>Actinomycetota</taxon>
        <taxon>Actinomycetes</taxon>
        <taxon>Micromonosporales</taxon>
        <taxon>Micromonosporaceae</taxon>
        <taxon>Dactylosporangium</taxon>
    </lineage>
</organism>
<dbReference type="PANTHER" id="PTHR33121:SF76">
    <property type="entry name" value="SIGNALING PROTEIN"/>
    <property type="match status" value="1"/>
</dbReference>
<evidence type="ECO:0000313" key="3">
    <source>
        <dbReference type="Proteomes" id="UP001589608"/>
    </source>
</evidence>
<dbReference type="Pfam" id="PF00563">
    <property type="entry name" value="EAL"/>
    <property type="match status" value="1"/>
</dbReference>
<protein>
    <submittedName>
        <fullName evidence="2">EAL domain-containing protein</fullName>
    </submittedName>
</protein>
<keyword evidence="3" id="KW-1185">Reference proteome</keyword>